<dbReference type="AlphaFoldDB" id="A0A6A5ZKQ0"/>
<evidence type="ECO:0000313" key="3">
    <source>
        <dbReference type="Proteomes" id="UP000799770"/>
    </source>
</evidence>
<organism evidence="2 3">
    <name type="scientific">Lophiotrema nucula</name>
    <dbReference type="NCBI Taxonomy" id="690887"/>
    <lineage>
        <taxon>Eukaryota</taxon>
        <taxon>Fungi</taxon>
        <taxon>Dikarya</taxon>
        <taxon>Ascomycota</taxon>
        <taxon>Pezizomycotina</taxon>
        <taxon>Dothideomycetes</taxon>
        <taxon>Pleosporomycetidae</taxon>
        <taxon>Pleosporales</taxon>
        <taxon>Lophiotremataceae</taxon>
        <taxon>Lophiotrema</taxon>
    </lineage>
</organism>
<feature type="coiled-coil region" evidence="1">
    <location>
        <begin position="138"/>
        <end position="165"/>
    </location>
</feature>
<evidence type="ECO:0000256" key="1">
    <source>
        <dbReference type="SAM" id="Coils"/>
    </source>
</evidence>
<accession>A0A6A5ZKQ0</accession>
<dbReference type="EMBL" id="ML977316">
    <property type="protein sequence ID" value="KAF2119018.1"/>
    <property type="molecule type" value="Genomic_DNA"/>
</dbReference>
<gene>
    <name evidence="2" type="ORF">BDV96DRAFT_596810</name>
</gene>
<protein>
    <submittedName>
        <fullName evidence="2">Uncharacterized protein</fullName>
    </submittedName>
</protein>
<name>A0A6A5ZKQ0_9PLEO</name>
<dbReference type="Proteomes" id="UP000799770">
    <property type="component" value="Unassembled WGS sequence"/>
</dbReference>
<keyword evidence="1" id="KW-0175">Coiled coil</keyword>
<reference evidence="2" key="1">
    <citation type="journal article" date="2020" name="Stud. Mycol.">
        <title>101 Dothideomycetes genomes: a test case for predicting lifestyles and emergence of pathogens.</title>
        <authorList>
            <person name="Haridas S."/>
            <person name="Albert R."/>
            <person name="Binder M."/>
            <person name="Bloem J."/>
            <person name="Labutti K."/>
            <person name="Salamov A."/>
            <person name="Andreopoulos B."/>
            <person name="Baker S."/>
            <person name="Barry K."/>
            <person name="Bills G."/>
            <person name="Bluhm B."/>
            <person name="Cannon C."/>
            <person name="Castanera R."/>
            <person name="Culley D."/>
            <person name="Daum C."/>
            <person name="Ezra D."/>
            <person name="Gonzalez J."/>
            <person name="Henrissat B."/>
            <person name="Kuo A."/>
            <person name="Liang C."/>
            <person name="Lipzen A."/>
            <person name="Lutzoni F."/>
            <person name="Magnuson J."/>
            <person name="Mondo S."/>
            <person name="Nolan M."/>
            <person name="Ohm R."/>
            <person name="Pangilinan J."/>
            <person name="Park H.-J."/>
            <person name="Ramirez L."/>
            <person name="Alfaro M."/>
            <person name="Sun H."/>
            <person name="Tritt A."/>
            <person name="Yoshinaga Y."/>
            <person name="Zwiers L.-H."/>
            <person name="Turgeon B."/>
            <person name="Goodwin S."/>
            <person name="Spatafora J."/>
            <person name="Crous P."/>
            <person name="Grigoriev I."/>
        </authorList>
    </citation>
    <scope>NUCLEOTIDE SEQUENCE</scope>
    <source>
        <strain evidence="2">CBS 627.86</strain>
    </source>
</reference>
<keyword evidence="3" id="KW-1185">Reference proteome</keyword>
<sequence length="166" mass="18360">MASYSELRPPAQETLQIINNGIKEITDIFQQLRSDSTHGGVSRQKLDRDLKEAHTKLSNLFNAAAKFVDKYGTMLPPGFKYNLTAEDTIDKRAVRLAVEAAYVKMPAFSKTALAGSAIDTDPFGPEPGTGYGPATEVYDEACAELEKLRKEFDKQNNLNEQVSDEI</sequence>
<proteinExistence type="predicted"/>
<evidence type="ECO:0000313" key="2">
    <source>
        <dbReference type="EMBL" id="KAF2119018.1"/>
    </source>
</evidence>